<sequence length="160" mass="18467">MAKARKTDTIVQTYMDNYRHLSSTAAIYNHSMMDLPISQGLTYHQRKSIPDEWTTDPAEIQLDLIWKGENSQGQIMARRFGLSNPQVVMTSKRETGTPQCMFQLGKRCYIWNEMDDMVWQITKPVGVMAILRTMVTKGEKALKVKEVEPAEDYNDEDDNE</sequence>
<evidence type="ECO:0000313" key="2">
    <source>
        <dbReference type="Proteomes" id="UP000275480"/>
    </source>
</evidence>
<reference evidence="1 2" key="1">
    <citation type="submission" date="2018-07" db="EMBL/GenBank/DDBJ databases">
        <title>Identification of spontaneous genetic mutation associated with occurrence of a yellow conidial color mutant of Aspergillus flavus.</title>
        <authorList>
            <person name="Chang P.-K."/>
            <person name="Mack B.M."/>
            <person name="Scharfenstein L."/>
            <person name="Gilbert M.K."/>
        </authorList>
    </citation>
    <scope>NUCLEOTIDE SEQUENCE [LARGE SCALE GENOMIC DNA]</scope>
    <source>
        <strain evidence="1 2">CA14</strain>
    </source>
</reference>
<dbReference type="Proteomes" id="UP000275480">
    <property type="component" value="Unassembled WGS sequence"/>
</dbReference>
<comment type="caution">
    <text evidence="1">The sequence shown here is derived from an EMBL/GenBank/DDBJ whole genome shotgun (WGS) entry which is preliminary data.</text>
</comment>
<dbReference type="AlphaFoldDB" id="A0AB74CHE3"/>
<gene>
    <name evidence="1" type="ORF">CA14_011001</name>
</gene>
<proteinExistence type="predicted"/>
<accession>A0AB74CHE3</accession>
<evidence type="ECO:0000313" key="1">
    <source>
        <dbReference type="EMBL" id="RMZ44822.1"/>
    </source>
</evidence>
<dbReference type="EMBL" id="QQZZ01000064">
    <property type="protein sequence ID" value="RMZ44822.1"/>
    <property type="molecule type" value="Genomic_DNA"/>
</dbReference>
<name>A0AB74CHE3_ASPFL</name>
<organism evidence="1 2">
    <name type="scientific">Aspergillus flavus</name>
    <dbReference type="NCBI Taxonomy" id="5059"/>
    <lineage>
        <taxon>Eukaryota</taxon>
        <taxon>Fungi</taxon>
        <taxon>Dikarya</taxon>
        <taxon>Ascomycota</taxon>
        <taxon>Pezizomycotina</taxon>
        <taxon>Eurotiomycetes</taxon>
        <taxon>Eurotiomycetidae</taxon>
        <taxon>Eurotiales</taxon>
        <taxon>Aspergillaceae</taxon>
        <taxon>Aspergillus</taxon>
        <taxon>Aspergillus subgen. Circumdati</taxon>
    </lineage>
</organism>
<protein>
    <submittedName>
        <fullName evidence="1">Uncharacterized protein</fullName>
    </submittedName>
</protein>